<evidence type="ECO:0000313" key="2">
    <source>
        <dbReference type="Proteomes" id="UP000706039"/>
    </source>
</evidence>
<dbReference type="InterPro" id="IPR014710">
    <property type="entry name" value="RmlC-like_jellyroll"/>
</dbReference>
<gene>
    <name evidence="1" type="ORF">K7G82_05735</name>
</gene>
<organism evidence="1 2">
    <name type="scientific">Sphingomonas colocasiae</name>
    <dbReference type="NCBI Taxonomy" id="1848973"/>
    <lineage>
        <taxon>Bacteria</taxon>
        <taxon>Pseudomonadati</taxon>
        <taxon>Pseudomonadota</taxon>
        <taxon>Alphaproteobacteria</taxon>
        <taxon>Sphingomonadales</taxon>
        <taxon>Sphingomonadaceae</taxon>
        <taxon>Sphingomonas</taxon>
    </lineage>
</organism>
<comment type="caution">
    <text evidence="1">The sequence shown here is derived from an EMBL/GenBank/DDBJ whole genome shotgun (WGS) entry which is preliminary data.</text>
</comment>
<dbReference type="InterPro" id="IPR011051">
    <property type="entry name" value="RmlC_Cupin_sf"/>
</dbReference>
<reference evidence="1 2" key="1">
    <citation type="submission" date="2021-08" db="EMBL/GenBank/DDBJ databases">
        <authorList>
            <person name="Tuo L."/>
        </authorList>
    </citation>
    <scope>NUCLEOTIDE SEQUENCE [LARGE SCALE GENOMIC DNA]</scope>
    <source>
        <strain evidence="1 2">JCM 31229</strain>
    </source>
</reference>
<dbReference type="Gene3D" id="2.60.120.10">
    <property type="entry name" value="Jelly Rolls"/>
    <property type="match status" value="1"/>
</dbReference>
<keyword evidence="2" id="KW-1185">Reference proteome</keyword>
<dbReference type="SUPFAM" id="SSF51182">
    <property type="entry name" value="RmlC-like cupins"/>
    <property type="match status" value="1"/>
</dbReference>
<name>A0ABS7PKG4_9SPHN</name>
<dbReference type="Proteomes" id="UP000706039">
    <property type="component" value="Unassembled WGS sequence"/>
</dbReference>
<dbReference type="EMBL" id="JAINVV010000003">
    <property type="protein sequence ID" value="MBY8821782.1"/>
    <property type="molecule type" value="Genomic_DNA"/>
</dbReference>
<protein>
    <submittedName>
        <fullName evidence="1">Cupin domain-containing protein</fullName>
    </submittedName>
</protein>
<evidence type="ECO:0000313" key="1">
    <source>
        <dbReference type="EMBL" id="MBY8821782.1"/>
    </source>
</evidence>
<proteinExistence type="predicted"/>
<dbReference type="RefSeq" id="WP_222988868.1">
    <property type="nucleotide sequence ID" value="NZ_JAINVV010000003.1"/>
</dbReference>
<sequence>MEIIPMRWADTGVQIDTLGERSWQRPTATAFGMASFPEGVRHPAEGYSIHAGTEISFILDGAFDVETPDGVTRVTRDHLVVIPAGEPHATLTRVTGRVAYFLVTEEQE</sequence>
<accession>A0ABS7PKG4</accession>